<evidence type="ECO:0000313" key="1">
    <source>
        <dbReference type="EMBL" id="MFD2416242.1"/>
    </source>
</evidence>
<sequence length="302" mass="32565">MIFCLGLAADPTFTAGVQALRRAGAAFRSVDLPSLALRGRLRIPLESPGDTLLWLDGQRYRLGDFPAIWCRPVDVSAAAPTPELAAAAAGQYQALARILESLPGKVMNAPLREASGFTKVPHAVDLAGVGGWKIPETCLTSDPAEASRFVRSCRNGAIFKGASAAKTWATVFAAKHEPRLPRLARLPVLFQERIVGPDVRIHVVGDQSFGELIDSPVLDYRTVRGVNSYRPLTPPPEIADGCARLTEHCGVPLLGVDFKIERATGAWFFLEANSMPCFEGYDERAGGAISRAIVDWLRAPGH</sequence>
<accession>A0ABW5FR58</accession>
<dbReference type="EMBL" id="JBHUKR010000005">
    <property type="protein sequence ID" value="MFD2416242.1"/>
    <property type="molecule type" value="Genomic_DNA"/>
</dbReference>
<protein>
    <submittedName>
        <fullName evidence="1">RimK family alpha-L-glutamate ligase</fullName>
    </submittedName>
</protein>
<gene>
    <name evidence="1" type="ORF">ACFSXZ_07865</name>
</gene>
<keyword evidence="2" id="KW-1185">Reference proteome</keyword>
<dbReference type="Proteomes" id="UP001597417">
    <property type="component" value="Unassembled WGS sequence"/>
</dbReference>
<organism evidence="1 2">
    <name type="scientific">Amycolatopsis pigmentata</name>
    <dbReference type="NCBI Taxonomy" id="450801"/>
    <lineage>
        <taxon>Bacteria</taxon>
        <taxon>Bacillati</taxon>
        <taxon>Actinomycetota</taxon>
        <taxon>Actinomycetes</taxon>
        <taxon>Pseudonocardiales</taxon>
        <taxon>Pseudonocardiaceae</taxon>
        <taxon>Amycolatopsis</taxon>
    </lineage>
</organism>
<dbReference type="Gene3D" id="3.30.470.20">
    <property type="entry name" value="ATP-grasp fold, B domain"/>
    <property type="match status" value="1"/>
</dbReference>
<comment type="caution">
    <text evidence="1">The sequence shown here is derived from an EMBL/GenBank/DDBJ whole genome shotgun (WGS) entry which is preliminary data.</text>
</comment>
<dbReference type="GO" id="GO:0016874">
    <property type="term" value="F:ligase activity"/>
    <property type="evidence" value="ECO:0007669"/>
    <property type="project" value="UniProtKB-KW"/>
</dbReference>
<proteinExistence type="predicted"/>
<keyword evidence="1" id="KW-0436">Ligase</keyword>
<evidence type="ECO:0000313" key="2">
    <source>
        <dbReference type="Proteomes" id="UP001597417"/>
    </source>
</evidence>
<dbReference type="RefSeq" id="WP_378262863.1">
    <property type="nucleotide sequence ID" value="NZ_JBHUKR010000005.1"/>
</dbReference>
<reference evidence="2" key="1">
    <citation type="journal article" date="2019" name="Int. J. Syst. Evol. Microbiol.">
        <title>The Global Catalogue of Microorganisms (GCM) 10K type strain sequencing project: providing services to taxonomists for standard genome sequencing and annotation.</title>
        <authorList>
            <consortium name="The Broad Institute Genomics Platform"/>
            <consortium name="The Broad Institute Genome Sequencing Center for Infectious Disease"/>
            <person name="Wu L."/>
            <person name="Ma J."/>
        </authorList>
    </citation>
    <scope>NUCLEOTIDE SEQUENCE [LARGE SCALE GENOMIC DNA]</scope>
    <source>
        <strain evidence="2">CGMCC 4.7645</strain>
    </source>
</reference>
<dbReference type="SUPFAM" id="SSF56059">
    <property type="entry name" value="Glutathione synthetase ATP-binding domain-like"/>
    <property type="match status" value="1"/>
</dbReference>
<name>A0ABW5FR58_9PSEU</name>